<accession>A0ACA9LDJ4</accession>
<dbReference type="EMBL" id="CAJVPT010005858">
    <property type="protein sequence ID" value="CAG8524750.1"/>
    <property type="molecule type" value="Genomic_DNA"/>
</dbReference>
<evidence type="ECO:0000313" key="2">
    <source>
        <dbReference type="Proteomes" id="UP000789525"/>
    </source>
</evidence>
<gene>
    <name evidence="1" type="ORF">ACOLOM_LOCUS3815</name>
</gene>
<reference evidence="1" key="1">
    <citation type="submission" date="2021-06" db="EMBL/GenBank/DDBJ databases">
        <authorList>
            <person name="Kallberg Y."/>
            <person name="Tangrot J."/>
            <person name="Rosling A."/>
        </authorList>
    </citation>
    <scope>NUCLEOTIDE SEQUENCE</scope>
    <source>
        <strain evidence="1">CL356</strain>
    </source>
</reference>
<sequence>MSVNTHEFQEDGMEFNDKNLMVKAIFLNPDDSISSSSSQGKINLPLKHPREENEYDPALKYKKEILSLMFNQSQRTCNSKASASKKSRIYEEDIALSIPDEGSEEYSSSLKNNDTNDLSRRRKELFPKKLPKSKPSKVSVAYICKGPDYKGKFIPEAAKALADLVKGKSVTTPDGTIIHPHQVIGPSRAGLHVIINEKYCPQRIMFYSSAISQLKLSKIDEKQFHIPYYSNEPLSKLDLVPNIPVNSKISAPLLIYQTEPSFKIDESNLPRTFDHIDQNSEAVRSLNDMEEYLNVAKQVQQEIAVASPNMQNFPGKDITIITLGTGSTLPSKYRNVSSTLISIPDNGNILLDVGEGTYSSLVRHLGSYGEINGGQTGVNEFLNSLKCIFISHMHADHHLGLIRVLSKWNELHNDDNNVLIHVIGPSRLWKWLNELSDVQDFGYSGDTRPCDDLVRVGKNATLLIHEATFENDLIEEALNKKHSTTEEAVKIGERMNARFILLTHFSQRYPKVPVFTDDHGKVGISFDFMQITIGDLYKAPKYLKAIKLLYSEDSEEAKDEEYE</sequence>
<proteinExistence type="predicted"/>
<keyword evidence="2" id="KW-1185">Reference proteome</keyword>
<protein>
    <submittedName>
        <fullName evidence="1">2252_t:CDS:1</fullName>
    </submittedName>
</protein>
<dbReference type="Proteomes" id="UP000789525">
    <property type="component" value="Unassembled WGS sequence"/>
</dbReference>
<organism evidence="1 2">
    <name type="scientific">Acaulospora colombiana</name>
    <dbReference type="NCBI Taxonomy" id="27376"/>
    <lineage>
        <taxon>Eukaryota</taxon>
        <taxon>Fungi</taxon>
        <taxon>Fungi incertae sedis</taxon>
        <taxon>Mucoromycota</taxon>
        <taxon>Glomeromycotina</taxon>
        <taxon>Glomeromycetes</taxon>
        <taxon>Diversisporales</taxon>
        <taxon>Acaulosporaceae</taxon>
        <taxon>Acaulospora</taxon>
    </lineage>
</organism>
<evidence type="ECO:0000313" key="1">
    <source>
        <dbReference type="EMBL" id="CAG8524750.1"/>
    </source>
</evidence>
<name>A0ACA9LDJ4_9GLOM</name>
<comment type="caution">
    <text evidence="1">The sequence shown here is derived from an EMBL/GenBank/DDBJ whole genome shotgun (WGS) entry which is preliminary data.</text>
</comment>